<dbReference type="Proteomes" id="UP001327560">
    <property type="component" value="Chromosome 7"/>
</dbReference>
<sequence>MCGLTSLHELEALFSYNFEGGKWKKSRDRAVCLEETFEEGESCKSLPVYVGIVFMPTAPMLGWSSGQSAQYEYEMVKMSLSNMMACLHQQLMETETTTRKINIKPKPKPILMGKPSAVKIKIHNRECAAAGDSVDGLQLEISGPTAGVQATSRTVKPASV</sequence>
<protein>
    <submittedName>
        <fullName evidence="1">Uncharacterized protein</fullName>
    </submittedName>
</protein>
<reference evidence="1 2" key="1">
    <citation type="submission" date="2023-10" db="EMBL/GenBank/DDBJ databases">
        <title>Chromosome-scale genome assembly provides insights into flower coloration mechanisms of Canna indica.</title>
        <authorList>
            <person name="Li C."/>
        </authorList>
    </citation>
    <scope>NUCLEOTIDE SEQUENCE [LARGE SCALE GENOMIC DNA]</scope>
    <source>
        <tissue evidence="1">Flower</tissue>
    </source>
</reference>
<name>A0AAQ3QMS5_9LILI</name>
<keyword evidence="2" id="KW-1185">Reference proteome</keyword>
<proteinExistence type="predicted"/>
<dbReference type="AlphaFoldDB" id="A0AAQ3QMS5"/>
<evidence type="ECO:0000313" key="1">
    <source>
        <dbReference type="EMBL" id="WOL13800.1"/>
    </source>
</evidence>
<dbReference type="EMBL" id="CP136896">
    <property type="protein sequence ID" value="WOL13800.1"/>
    <property type="molecule type" value="Genomic_DNA"/>
</dbReference>
<accession>A0AAQ3QMS5</accession>
<evidence type="ECO:0000313" key="2">
    <source>
        <dbReference type="Proteomes" id="UP001327560"/>
    </source>
</evidence>
<gene>
    <name evidence="1" type="ORF">Cni_G22580</name>
</gene>
<organism evidence="1 2">
    <name type="scientific">Canna indica</name>
    <name type="common">Indian-shot</name>
    <dbReference type="NCBI Taxonomy" id="4628"/>
    <lineage>
        <taxon>Eukaryota</taxon>
        <taxon>Viridiplantae</taxon>
        <taxon>Streptophyta</taxon>
        <taxon>Embryophyta</taxon>
        <taxon>Tracheophyta</taxon>
        <taxon>Spermatophyta</taxon>
        <taxon>Magnoliopsida</taxon>
        <taxon>Liliopsida</taxon>
        <taxon>Zingiberales</taxon>
        <taxon>Cannaceae</taxon>
        <taxon>Canna</taxon>
    </lineage>
</organism>